<keyword evidence="1" id="KW-1133">Transmembrane helix</keyword>
<dbReference type="GeneID" id="98000493"/>
<dbReference type="AlphaFoldDB" id="A0A3E3E230"/>
<dbReference type="EMBL" id="QUSM01000002">
    <property type="protein sequence ID" value="RGD75229.1"/>
    <property type="molecule type" value="Genomic_DNA"/>
</dbReference>
<name>A0A3E3E230_9FIRM</name>
<gene>
    <name evidence="2" type="ORF">DW687_02580</name>
</gene>
<protein>
    <submittedName>
        <fullName evidence="2">Uncharacterized protein</fullName>
    </submittedName>
</protein>
<comment type="caution">
    <text evidence="2">The sequence shown here is derived from an EMBL/GenBank/DDBJ whole genome shotgun (WGS) entry which is preliminary data.</text>
</comment>
<dbReference type="Proteomes" id="UP000261212">
    <property type="component" value="Unassembled WGS sequence"/>
</dbReference>
<keyword evidence="1" id="KW-0472">Membrane</keyword>
<accession>A0A3E3E230</accession>
<sequence length="167" mass="19673">MAMDMLKIFLWSYLPGILSVSIASGSYTDYLYHKYGKPVKDKYINRNPKIEDPLWKRPLRLNYEKRYPLSSKRRKRFLYFLFLTRMNYIITNIFTVVMFLCMVFGLGTYDTLVDIAVLKMLIIDGFCILCCIPFGLIVYVICLVIDIWFDSDTSSGSSHHMIDIWWG</sequence>
<feature type="transmembrane region" description="Helical" evidence="1">
    <location>
        <begin position="121"/>
        <end position="149"/>
    </location>
</feature>
<evidence type="ECO:0000256" key="1">
    <source>
        <dbReference type="SAM" id="Phobius"/>
    </source>
</evidence>
<evidence type="ECO:0000313" key="2">
    <source>
        <dbReference type="EMBL" id="RGD75229.1"/>
    </source>
</evidence>
<organism evidence="2 3">
    <name type="scientific">Anaerofustis stercorihominis</name>
    <dbReference type="NCBI Taxonomy" id="214853"/>
    <lineage>
        <taxon>Bacteria</taxon>
        <taxon>Bacillati</taxon>
        <taxon>Bacillota</taxon>
        <taxon>Clostridia</taxon>
        <taxon>Eubacteriales</taxon>
        <taxon>Eubacteriaceae</taxon>
        <taxon>Anaerofustis</taxon>
    </lineage>
</organism>
<proteinExistence type="predicted"/>
<keyword evidence="1" id="KW-0812">Transmembrane</keyword>
<feature type="transmembrane region" description="Helical" evidence="1">
    <location>
        <begin position="88"/>
        <end position="109"/>
    </location>
</feature>
<reference evidence="2 3" key="1">
    <citation type="submission" date="2018-08" db="EMBL/GenBank/DDBJ databases">
        <title>A genome reference for cultivated species of the human gut microbiota.</title>
        <authorList>
            <person name="Zou Y."/>
            <person name="Xue W."/>
            <person name="Luo G."/>
        </authorList>
    </citation>
    <scope>NUCLEOTIDE SEQUENCE [LARGE SCALE GENOMIC DNA]</scope>
    <source>
        <strain evidence="2 3">AM25-6</strain>
    </source>
</reference>
<evidence type="ECO:0000313" key="3">
    <source>
        <dbReference type="Proteomes" id="UP000261212"/>
    </source>
</evidence>
<dbReference type="RefSeq" id="WP_007050172.1">
    <property type="nucleotide sequence ID" value="NZ_CABKNJ010000001.1"/>
</dbReference>